<dbReference type="GO" id="GO:0006896">
    <property type="term" value="P:Golgi to vacuole transport"/>
    <property type="evidence" value="ECO:0007669"/>
    <property type="project" value="EnsemblFungi"/>
</dbReference>
<evidence type="ECO:0000313" key="11">
    <source>
        <dbReference type="EMBL" id="GAV49563.1"/>
    </source>
</evidence>
<dbReference type="Gene3D" id="3.30.450.60">
    <property type="match status" value="1"/>
</dbReference>
<dbReference type="GO" id="GO:0005829">
    <property type="term" value="C:cytosol"/>
    <property type="evidence" value="ECO:0007669"/>
    <property type="project" value="GOC"/>
</dbReference>
<dbReference type="InterPro" id="IPR044733">
    <property type="entry name" value="AP1_sigma"/>
</dbReference>
<evidence type="ECO:0000313" key="12">
    <source>
        <dbReference type="Proteomes" id="UP000187013"/>
    </source>
</evidence>
<evidence type="ECO:0000256" key="8">
    <source>
        <dbReference type="ARBA" id="ARBA00023329"/>
    </source>
</evidence>
<evidence type="ECO:0000256" key="5">
    <source>
        <dbReference type="ARBA" id="ARBA00022927"/>
    </source>
</evidence>
<name>A0A1Q3A1Q2_ZYGRO</name>
<evidence type="ECO:0000259" key="10">
    <source>
        <dbReference type="Pfam" id="PF01217"/>
    </source>
</evidence>
<dbReference type="AlphaFoldDB" id="A0A1Q3A1Q2"/>
<keyword evidence="5 9" id="KW-0653">Protein transport</keyword>
<evidence type="ECO:0000256" key="9">
    <source>
        <dbReference type="PIRNR" id="PIRNR015588"/>
    </source>
</evidence>
<evidence type="ECO:0000256" key="1">
    <source>
        <dbReference type="ARBA" id="ARBA00004555"/>
    </source>
</evidence>
<dbReference type="GO" id="GO:0030121">
    <property type="term" value="C:AP-1 adaptor complex"/>
    <property type="evidence" value="ECO:0007669"/>
    <property type="project" value="EnsemblFungi"/>
</dbReference>
<dbReference type="GO" id="GO:0006886">
    <property type="term" value="P:intracellular protein transport"/>
    <property type="evidence" value="ECO:0007669"/>
    <property type="project" value="UniProtKB-UniRule"/>
</dbReference>
<organism evidence="11 12">
    <name type="scientific">Zygosaccharomyces rouxii</name>
    <dbReference type="NCBI Taxonomy" id="4956"/>
    <lineage>
        <taxon>Eukaryota</taxon>
        <taxon>Fungi</taxon>
        <taxon>Dikarya</taxon>
        <taxon>Ascomycota</taxon>
        <taxon>Saccharomycotina</taxon>
        <taxon>Saccharomycetes</taxon>
        <taxon>Saccharomycetales</taxon>
        <taxon>Saccharomycetaceae</taxon>
        <taxon>Zygosaccharomyces</taxon>
    </lineage>
</organism>
<protein>
    <recommendedName>
        <fullName evidence="9">AP complex subunit sigma</fullName>
    </recommendedName>
</protein>
<dbReference type="OrthoDB" id="371463at2759"/>
<dbReference type="InterPro" id="IPR000804">
    <property type="entry name" value="Clathrin_sm-chain_CS"/>
</dbReference>
<gene>
    <name evidence="11" type="ORF">ZYGR_0P02070</name>
</gene>
<reference evidence="11 12" key="1">
    <citation type="submission" date="2016-08" db="EMBL/GenBank/DDBJ databases">
        <title>Draft genome sequence of allopolyploid Zygosaccharomyces rouxii.</title>
        <authorList>
            <person name="Watanabe J."/>
            <person name="Uehara K."/>
            <person name="Mogi Y."/>
            <person name="Tsukioka Y."/>
        </authorList>
    </citation>
    <scope>NUCLEOTIDE SEQUENCE [LARGE SCALE GENOMIC DNA]</scope>
    <source>
        <strain evidence="11 12">NBRC 110957</strain>
    </source>
</reference>
<dbReference type="EMBL" id="BDGX01000016">
    <property type="protein sequence ID" value="GAV49563.1"/>
    <property type="molecule type" value="Genomic_DNA"/>
</dbReference>
<dbReference type="InterPro" id="IPR016635">
    <property type="entry name" value="AP_complex_ssu"/>
</dbReference>
<keyword evidence="8" id="KW-0968">Cytoplasmic vesicle</keyword>
<evidence type="ECO:0000256" key="2">
    <source>
        <dbReference type="ARBA" id="ARBA00004640"/>
    </source>
</evidence>
<feature type="domain" description="AP complex mu/sigma subunit" evidence="10">
    <location>
        <begin position="3"/>
        <end position="145"/>
    </location>
</feature>
<dbReference type="CDD" id="cd14831">
    <property type="entry name" value="AP1_sigma"/>
    <property type="match status" value="1"/>
</dbReference>
<keyword evidence="6" id="KW-0333">Golgi apparatus</keyword>
<dbReference type="Pfam" id="PF01217">
    <property type="entry name" value="Clat_adaptor_s"/>
    <property type="match status" value="1"/>
</dbReference>
<dbReference type="InterPro" id="IPR011012">
    <property type="entry name" value="Longin-like_dom_sf"/>
</dbReference>
<dbReference type="GO" id="GO:0035615">
    <property type="term" value="F:clathrin adaptor activity"/>
    <property type="evidence" value="ECO:0007669"/>
    <property type="project" value="InterPro"/>
</dbReference>
<dbReference type="PROSITE" id="PS00989">
    <property type="entry name" value="CLAT_ADAPTOR_S"/>
    <property type="match status" value="1"/>
</dbReference>
<dbReference type="PIRSF" id="PIRSF015588">
    <property type="entry name" value="AP_complex_sigma"/>
    <property type="match status" value="1"/>
</dbReference>
<evidence type="ECO:0000256" key="6">
    <source>
        <dbReference type="ARBA" id="ARBA00023034"/>
    </source>
</evidence>
<comment type="subcellular location">
    <subcellularLocation>
        <location evidence="2">Cytoplasmic vesicle</location>
        <location evidence="2">Clathrin-coated vesicle membrane</location>
    </subcellularLocation>
    <subcellularLocation>
        <location evidence="1">Golgi apparatus</location>
    </subcellularLocation>
</comment>
<keyword evidence="4 9" id="KW-0813">Transport</keyword>
<accession>A0A1Q3A1Q2</accession>
<dbReference type="Proteomes" id="UP000187013">
    <property type="component" value="Unassembled WGS sequence"/>
</dbReference>
<sequence>MTQIKYMILASRQGKVRLVKWYTPYTPKEKTKISKELPPLILSRKPKMCNIVEYSDHKVVYRRYASLYFICGITPEADNELLTLEIIHRYVETMDTYFGNVCELDIIFNFGKAYAILDEMLMCDGAITESSKRDVLSHIHSMDTMEGSDQLERITS</sequence>
<dbReference type="OMA" id="KAYHILD"/>
<dbReference type="PANTHER" id="PTHR11753">
    <property type="entry name" value="ADAPTOR COMPLEXES SMALL SUBUNIT FAMILY"/>
    <property type="match status" value="1"/>
</dbReference>
<evidence type="ECO:0000256" key="4">
    <source>
        <dbReference type="ARBA" id="ARBA00022448"/>
    </source>
</evidence>
<comment type="caution">
    <text evidence="11">The sequence shown here is derived from an EMBL/GenBank/DDBJ whole genome shotgun (WGS) entry which is preliminary data.</text>
</comment>
<keyword evidence="7 9" id="KW-0472">Membrane</keyword>
<dbReference type="GO" id="GO:0048203">
    <property type="term" value="P:vesicle targeting, trans-Golgi to endosome"/>
    <property type="evidence" value="ECO:0007669"/>
    <property type="project" value="EnsemblFungi"/>
</dbReference>
<dbReference type="InterPro" id="IPR022775">
    <property type="entry name" value="AP_mu_sigma_su"/>
</dbReference>
<comment type="similarity">
    <text evidence="3 9">Belongs to the adaptor complexes small subunit family.</text>
</comment>
<evidence type="ECO:0000256" key="3">
    <source>
        <dbReference type="ARBA" id="ARBA00006972"/>
    </source>
</evidence>
<dbReference type="SUPFAM" id="SSF64356">
    <property type="entry name" value="SNARE-like"/>
    <property type="match status" value="1"/>
</dbReference>
<evidence type="ECO:0000256" key="7">
    <source>
        <dbReference type="ARBA" id="ARBA00023136"/>
    </source>
</evidence>
<dbReference type="FunFam" id="3.30.450.60:FF:000007">
    <property type="entry name" value="AP complex subunit sigma"/>
    <property type="match status" value="1"/>
</dbReference>
<proteinExistence type="inferred from homology"/>
<dbReference type="eggNOG" id="KOG0934">
    <property type="taxonomic scope" value="Eukaryota"/>
</dbReference>